<proteinExistence type="predicted"/>
<reference evidence="2 3" key="1">
    <citation type="submission" date="2024-02" db="EMBL/GenBank/DDBJ databases">
        <title>STSV induces naive adaptation in Sulfolobus.</title>
        <authorList>
            <person name="Xiang X."/>
            <person name="Song M."/>
        </authorList>
    </citation>
    <scope>NUCLEOTIDE SEQUENCE [LARGE SCALE GENOMIC DNA]</scope>
    <source>
        <strain evidence="2 3">RT2</strain>
    </source>
</reference>
<accession>A0AAX4KYJ4</accession>
<dbReference type="InterPro" id="IPR023801">
    <property type="entry name" value="His_deacetylse_dom"/>
</dbReference>
<dbReference type="AlphaFoldDB" id="A0AAX4KYJ4"/>
<dbReference type="InterPro" id="IPR037138">
    <property type="entry name" value="His_deacetylse_dom_sf"/>
</dbReference>
<protein>
    <submittedName>
        <fullName evidence="2">Histone deacetylase family protein</fullName>
    </submittedName>
</protein>
<evidence type="ECO:0000313" key="3">
    <source>
        <dbReference type="Proteomes" id="UP001432202"/>
    </source>
</evidence>
<dbReference type="CDD" id="cd10001">
    <property type="entry name" value="HDAC_classII_APAH"/>
    <property type="match status" value="1"/>
</dbReference>
<dbReference type="PANTHER" id="PTHR10625">
    <property type="entry name" value="HISTONE DEACETYLASE HDAC1-RELATED"/>
    <property type="match status" value="1"/>
</dbReference>
<dbReference type="GO" id="GO:0004407">
    <property type="term" value="F:histone deacetylase activity"/>
    <property type="evidence" value="ECO:0007669"/>
    <property type="project" value="TreeGrafter"/>
</dbReference>
<dbReference type="GeneID" id="89337075"/>
<organism evidence="2 3">
    <name type="scientific">Sulfolobus tengchongensis</name>
    <dbReference type="NCBI Taxonomy" id="207809"/>
    <lineage>
        <taxon>Archaea</taxon>
        <taxon>Thermoproteota</taxon>
        <taxon>Thermoprotei</taxon>
        <taxon>Sulfolobales</taxon>
        <taxon>Sulfolobaceae</taxon>
        <taxon>Sulfolobus</taxon>
    </lineage>
</organism>
<evidence type="ECO:0000313" key="2">
    <source>
        <dbReference type="EMBL" id="WWQ59777.1"/>
    </source>
</evidence>
<dbReference type="SUPFAM" id="SSF52768">
    <property type="entry name" value="Arginase/deacetylase"/>
    <property type="match status" value="1"/>
</dbReference>
<dbReference type="Proteomes" id="UP001432202">
    <property type="component" value="Chromosome"/>
</dbReference>
<feature type="domain" description="Histone deacetylase" evidence="1">
    <location>
        <begin position="19"/>
        <end position="279"/>
    </location>
</feature>
<sequence length="327" mass="37031">MITIIYDDIYKYHAPKRYHVENPTRIDYSLSAFADIKVKIEKPVKVSDPQIVHSEEYVKLVEKFSNMEEDLDADTYVNRYTYETALYALGGALRAFEVNGFALVRPPGHHAGTYGRAFGAPTLGFCIFNNVAYPIKKFGLKRVAIIDFDVHYGNGTQEIFYEDPEVLHIDIHQDPRTIYPGTGYPDMVGRGEAEGTKVNLLIPPLGGDDLYEELLPIIQSILDDFKPTILAYSAGFDAYKGDGLASTNITEYSFYNLGRISNSFVRKYAVLEGGYGDGLRKGLKAFLEGFSGIDKEYKVYRSNDSVKSRFMNYLGEEKNILRKYWSI</sequence>
<dbReference type="InterPro" id="IPR023696">
    <property type="entry name" value="Ureohydrolase_dom_sf"/>
</dbReference>
<dbReference type="PANTHER" id="PTHR10625:SF10">
    <property type="entry name" value="HISTONE DEACETYLASE HDAC1"/>
    <property type="match status" value="1"/>
</dbReference>
<name>A0AAX4KYJ4_9CREN</name>
<dbReference type="EMBL" id="CP146016">
    <property type="protein sequence ID" value="WWQ59777.1"/>
    <property type="molecule type" value="Genomic_DNA"/>
</dbReference>
<dbReference type="Pfam" id="PF00850">
    <property type="entry name" value="Hist_deacetyl"/>
    <property type="match status" value="1"/>
</dbReference>
<evidence type="ECO:0000259" key="1">
    <source>
        <dbReference type="Pfam" id="PF00850"/>
    </source>
</evidence>
<dbReference type="RefSeq" id="WP_338599397.1">
    <property type="nucleotide sequence ID" value="NZ_CP146016.1"/>
</dbReference>
<gene>
    <name evidence="2" type="ORF">V6M85_09860</name>
</gene>
<dbReference type="GO" id="GO:0040029">
    <property type="term" value="P:epigenetic regulation of gene expression"/>
    <property type="evidence" value="ECO:0007669"/>
    <property type="project" value="TreeGrafter"/>
</dbReference>
<keyword evidence="3" id="KW-1185">Reference proteome</keyword>
<dbReference type="Gene3D" id="3.40.800.20">
    <property type="entry name" value="Histone deacetylase domain"/>
    <property type="match status" value="1"/>
</dbReference>